<evidence type="ECO:0000256" key="4">
    <source>
        <dbReference type="ARBA" id="ARBA00022692"/>
    </source>
</evidence>
<keyword evidence="5" id="KW-0472">Membrane</keyword>
<evidence type="ECO:0000313" key="10">
    <source>
        <dbReference type="Proteomes" id="UP000474296"/>
    </source>
</evidence>
<organism evidence="9 10">
    <name type="scientific">Spongiivirga citrea</name>
    <dbReference type="NCBI Taxonomy" id="1481457"/>
    <lineage>
        <taxon>Bacteria</taxon>
        <taxon>Pseudomonadati</taxon>
        <taxon>Bacteroidota</taxon>
        <taxon>Flavobacteriia</taxon>
        <taxon>Flavobacteriales</taxon>
        <taxon>Flavobacteriaceae</taxon>
        <taxon>Spongiivirga</taxon>
    </lineage>
</organism>
<dbReference type="PANTHER" id="PTHR30069">
    <property type="entry name" value="TONB-DEPENDENT OUTER MEMBRANE RECEPTOR"/>
    <property type="match status" value="1"/>
</dbReference>
<evidence type="ECO:0000313" key="9">
    <source>
        <dbReference type="EMBL" id="NER18643.1"/>
    </source>
</evidence>
<evidence type="ECO:0000256" key="2">
    <source>
        <dbReference type="ARBA" id="ARBA00022448"/>
    </source>
</evidence>
<dbReference type="InterPro" id="IPR039426">
    <property type="entry name" value="TonB-dep_rcpt-like"/>
</dbReference>
<accession>A0A6M0CNX1</accession>
<dbReference type="GO" id="GO:0015344">
    <property type="term" value="F:siderophore uptake transmembrane transporter activity"/>
    <property type="evidence" value="ECO:0007669"/>
    <property type="project" value="TreeGrafter"/>
</dbReference>
<dbReference type="InterPro" id="IPR057601">
    <property type="entry name" value="Oar-like_b-barrel"/>
</dbReference>
<evidence type="ECO:0000256" key="7">
    <source>
        <dbReference type="SAM" id="SignalP"/>
    </source>
</evidence>
<evidence type="ECO:0000259" key="8">
    <source>
        <dbReference type="Pfam" id="PF25183"/>
    </source>
</evidence>
<evidence type="ECO:0000256" key="6">
    <source>
        <dbReference type="ARBA" id="ARBA00023237"/>
    </source>
</evidence>
<reference evidence="9 10" key="1">
    <citation type="submission" date="2020-01" db="EMBL/GenBank/DDBJ databases">
        <title>Spongiivirga citrea KCTC 32990T.</title>
        <authorList>
            <person name="Wang G."/>
        </authorList>
    </citation>
    <scope>NUCLEOTIDE SEQUENCE [LARGE SCALE GENOMIC DNA]</scope>
    <source>
        <strain evidence="9 10">KCTC 32990</strain>
    </source>
</reference>
<dbReference type="Pfam" id="PF13620">
    <property type="entry name" value="CarboxypepD_reg"/>
    <property type="match status" value="1"/>
</dbReference>
<feature type="domain" description="TonB-dependent transporter Oar-like beta-barrel" evidence="8">
    <location>
        <begin position="343"/>
        <end position="986"/>
    </location>
</feature>
<evidence type="ECO:0000256" key="1">
    <source>
        <dbReference type="ARBA" id="ARBA00004571"/>
    </source>
</evidence>
<dbReference type="Proteomes" id="UP000474296">
    <property type="component" value="Unassembled WGS sequence"/>
</dbReference>
<dbReference type="SUPFAM" id="SSF56935">
    <property type="entry name" value="Porins"/>
    <property type="match status" value="1"/>
</dbReference>
<keyword evidence="6" id="KW-0998">Cell outer membrane</keyword>
<dbReference type="SUPFAM" id="SSF49464">
    <property type="entry name" value="Carboxypeptidase regulatory domain-like"/>
    <property type="match status" value="1"/>
</dbReference>
<evidence type="ECO:0000256" key="3">
    <source>
        <dbReference type="ARBA" id="ARBA00022452"/>
    </source>
</evidence>
<comment type="subcellular location">
    <subcellularLocation>
        <location evidence="1">Cell outer membrane</location>
        <topology evidence="1">Multi-pass membrane protein</topology>
    </subcellularLocation>
</comment>
<sequence>MINFLKRIFLIIILLPTLTFSQETTGTLQGAVKDSNNNPIPFVNIVVIDVETNFKYGTTTQETGFYILNNLPPSNSYQIQVSSLGFSAKQLDAVVINLGTVTYKDFVLTEENVALDEVVLNANNTNSILKKGNEVLLSNKKITETPTISRGIQDLTKNLPEANLNSFAGASNRFNNLNIDGIANNDIIGFQEPASGASGSQANGTPGSLSKSQPIGFGAIKELSVKIAPFDVSIGNFSGANINVVTKNGTNNFKGEVYAFGNNQNLIGSFSDGIEQEVRSFYDTQFGGSIGGALKKDKLFYFINFEQALSKIPVLNAPGSDSSNISLDVVESIADHLIKNYNYNPGTFTNADIETASTKLFARLDYNISDKHKLTLRNNYVKSFTDNLEWNASFFNFGNQGYRHSSTANSLAVELKSNLTDNTSNVLSIGYNTVKENRDFDGRVFPHIQIAVNASDRIFAGTYREASVYSTDFSTVQLTNKFTYIKNNHSFKFGGFAQFNDVDYGFLSAWNGRWEYRSVEDFLNDNPRRVRGVYNVNNNDFDFVSNTPSASFKVFEGALYAQDNYRASDRLSLSFGLRLDAQLLPEDLPISQEVLNTPEFSRFDNKLSKAPQINPRFGFTYFMDNDRRYKLRGGTGLFSGRLPYLWFAYVEYISGTNYFNIDLRPENGLALTQNLDDLVSQQPGLTEINLLDTDFKLPREWKSNIAIDLSLKNDWKLSLEATYTDVVNGIFFQSINRRNEIGNFTGADNRPYFLQTGSDIKINPNFTNVFLLTNTDQGYRYNITASISKKLKNYDGYLGYTYGKSKDISSTVRSSPAANFEWNQAVFGNNPDLSFSNFDLRHKIVSSHSFYYDFKDVNSLLVSFLYGGRSGSPFSYVYQGDPNRDGSSRNDVIFVPSNQNEINLVDITDNTGAVITSAQQQWESLNAFIENDDYLSERRGQFAERNGARTPWNHELDMKLSYNRKLKNGKGITVSLDMLNVLNFVNRDWGRLVFVPNVVNSSFSLLRFVDIQNGASRYTFNIPEGITPWVTDAQNSRWKAQLGVKFSF</sequence>
<evidence type="ECO:0000256" key="5">
    <source>
        <dbReference type="ARBA" id="ARBA00023136"/>
    </source>
</evidence>
<dbReference type="AlphaFoldDB" id="A0A6M0CNX1"/>
<dbReference type="InterPro" id="IPR008969">
    <property type="entry name" value="CarboxyPept-like_regulatory"/>
</dbReference>
<proteinExistence type="predicted"/>
<feature type="domain" description="TonB-dependent transporter Oar-like beta-barrel" evidence="8">
    <location>
        <begin position="245"/>
        <end position="307"/>
    </location>
</feature>
<keyword evidence="7" id="KW-0732">Signal</keyword>
<dbReference type="EMBL" id="JAABOQ010000006">
    <property type="protein sequence ID" value="NER18643.1"/>
    <property type="molecule type" value="Genomic_DNA"/>
</dbReference>
<feature type="chain" id="PRO_5026936642" description="TonB-dependent transporter Oar-like beta-barrel domain-containing protein" evidence="7">
    <location>
        <begin position="22"/>
        <end position="1048"/>
    </location>
</feature>
<keyword evidence="3" id="KW-1134">Transmembrane beta strand</keyword>
<dbReference type="GO" id="GO:0009279">
    <property type="term" value="C:cell outer membrane"/>
    <property type="evidence" value="ECO:0007669"/>
    <property type="project" value="UniProtKB-SubCell"/>
</dbReference>
<keyword evidence="10" id="KW-1185">Reference proteome</keyword>
<gene>
    <name evidence="9" type="ORF">GWK10_15590</name>
</gene>
<dbReference type="Gene3D" id="2.40.170.20">
    <property type="entry name" value="TonB-dependent receptor, beta-barrel domain"/>
    <property type="match status" value="1"/>
</dbReference>
<name>A0A6M0CNX1_9FLAO</name>
<dbReference type="Pfam" id="PF25183">
    <property type="entry name" value="OMP_b-brl_4"/>
    <property type="match status" value="2"/>
</dbReference>
<feature type="signal peptide" evidence="7">
    <location>
        <begin position="1"/>
        <end position="21"/>
    </location>
</feature>
<dbReference type="Gene3D" id="2.60.40.1120">
    <property type="entry name" value="Carboxypeptidase-like, regulatory domain"/>
    <property type="match status" value="1"/>
</dbReference>
<keyword evidence="2" id="KW-0813">Transport</keyword>
<protein>
    <recommendedName>
        <fullName evidence="8">TonB-dependent transporter Oar-like beta-barrel domain-containing protein</fullName>
    </recommendedName>
</protein>
<comment type="caution">
    <text evidence="9">The sequence shown here is derived from an EMBL/GenBank/DDBJ whole genome shotgun (WGS) entry which is preliminary data.</text>
</comment>
<dbReference type="InterPro" id="IPR036942">
    <property type="entry name" value="Beta-barrel_TonB_sf"/>
</dbReference>
<dbReference type="RefSeq" id="WP_164033321.1">
    <property type="nucleotide sequence ID" value="NZ_JAABOQ010000006.1"/>
</dbReference>
<dbReference type="PANTHER" id="PTHR30069:SF46">
    <property type="entry name" value="OAR PROTEIN"/>
    <property type="match status" value="1"/>
</dbReference>
<keyword evidence="4" id="KW-0812">Transmembrane</keyword>
<dbReference type="GO" id="GO:0044718">
    <property type="term" value="P:siderophore transmembrane transport"/>
    <property type="evidence" value="ECO:0007669"/>
    <property type="project" value="TreeGrafter"/>
</dbReference>